<accession>A0A6A3BHJ8</accession>
<proteinExistence type="predicted"/>
<dbReference type="PANTHER" id="PTHR46133:SF23">
    <property type="entry name" value="TRANSCRIPTION FACTOR ILR3-LIKE"/>
    <property type="match status" value="1"/>
</dbReference>
<keyword evidence="3" id="KW-0804">Transcription</keyword>
<comment type="subcellular location">
    <subcellularLocation>
        <location evidence="1">Nucleus</location>
    </subcellularLocation>
</comment>
<dbReference type="InterPro" id="IPR044818">
    <property type="entry name" value="ILR3-like"/>
</dbReference>
<evidence type="ECO:0000256" key="5">
    <source>
        <dbReference type="SAM" id="Coils"/>
    </source>
</evidence>
<dbReference type="SUPFAM" id="SSF47459">
    <property type="entry name" value="HLH, helix-loop-helix DNA-binding domain"/>
    <property type="match status" value="1"/>
</dbReference>
<evidence type="ECO:0000256" key="3">
    <source>
        <dbReference type="ARBA" id="ARBA00023163"/>
    </source>
</evidence>
<dbReference type="Gene3D" id="1.20.5.340">
    <property type="match status" value="1"/>
</dbReference>
<keyword evidence="4" id="KW-0539">Nucleus</keyword>
<dbReference type="InterPro" id="IPR036638">
    <property type="entry name" value="HLH_DNA-bd_sf"/>
</dbReference>
<dbReference type="GO" id="GO:0006879">
    <property type="term" value="P:intracellular iron ion homeostasis"/>
    <property type="evidence" value="ECO:0007669"/>
    <property type="project" value="InterPro"/>
</dbReference>
<name>A0A6A3BHJ8_HIBSY</name>
<dbReference type="PANTHER" id="PTHR46133">
    <property type="entry name" value="BHLH TRANSCRIPTION FACTOR"/>
    <property type="match status" value="1"/>
</dbReference>
<evidence type="ECO:0000256" key="1">
    <source>
        <dbReference type="ARBA" id="ARBA00004123"/>
    </source>
</evidence>
<dbReference type="CDD" id="cd11446">
    <property type="entry name" value="bHLH_AtILR3_like"/>
    <property type="match status" value="1"/>
</dbReference>
<gene>
    <name evidence="6" type="ORF">F3Y22_tig00110187pilonHSYRG00274</name>
</gene>
<dbReference type="GO" id="GO:0046983">
    <property type="term" value="F:protein dimerization activity"/>
    <property type="evidence" value="ECO:0007669"/>
    <property type="project" value="InterPro"/>
</dbReference>
<feature type="coiled-coil region" evidence="5">
    <location>
        <begin position="155"/>
        <end position="210"/>
    </location>
</feature>
<sequence>MISRQQPNGADLVSSENLNAWMFDDYGLLDGITVPGGDLPSLHPSAPIWSSNSLTCSNPLSLKLCFAMDLGDKLSGWQAAMAHAEFNESFGNSNNLIEPGSRKRVRSGTCSATASKACREKMRRDRFLELGSILDPGRPPKVDKALILVDAVQMVTHLRDEALKLKESNESLQEKINELKAQKNELRDEKQRLKAEKENLERQVKAMSSHPGFLSHPAAIPTQFTTQGQVVGGKPVPYVGYPGVSMWQFLPPAAFDTSQDHVLRPPVA</sequence>
<keyword evidence="7" id="KW-1185">Reference proteome</keyword>
<keyword evidence="5" id="KW-0175">Coiled coil</keyword>
<dbReference type="EMBL" id="VEPZ02000867">
    <property type="protein sequence ID" value="KAE8714928.1"/>
    <property type="molecule type" value="Genomic_DNA"/>
</dbReference>
<evidence type="ECO:0000313" key="6">
    <source>
        <dbReference type="EMBL" id="KAE8714928.1"/>
    </source>
</evidence>
<keyword evidence="2" id="KW-0805">Transcription regulation</keyword>
<evidence type="ECO:0000256" key="2">
    <source>
        <dbReference type="ARBA" id="ARBA00023015"/>
    </source>
</evidence>
<dbReference type="GO" id="GO:0003700">
    <property type="term" value="F:DNA-binding transcription factor activity"/>
    <property type="evidence" value="ECO:0007669"/>
    <property type="project" value="InterPro"/>
</dbReference>
<comment type="caution">
    <text evidence="6">The sequence shown here is derived from an EMBL/GenBank/DDBJ whole genome shotgun (WGS) entry which is preliminary data.</text>
</comment>
<evidence type="ECO:0000313" key="7">
    <source>
        <dbReference type="Proteomes" id="UP000436088"/>
    </source>
</evidence>
<reference evidence="6" key="1">
    <citation type="submission" date="2019-09" db="EMBL/GenBank/DDBJ databases">
        <title>Draft genome information of white flower Hibiscus syriacus.</title>
        <authorList>
            <person name="Kim Y.-M."/>
        </authorList>
    </citation>
    <scope>NUCLEOTIDE SEQUENCE [LARGE SCALE GENOMIC DNA]</scope>
    <source>
        <strain evidence="6">YM2019G1</strain>
    </source>
</reference>
<dbReference type="CDD" id="cd14686">
    <property type="entry name" value="bZIP"/>
    <property type="match status" value="1"/>
</dbReference>
<protein>
    <submittedName>
        <fullName evidence="6">BHLH115 protein</fullName>
    </submittedName>
</protein>
<evidence type="ECO:0000256" key="4">
    <source>
        <dbReference type="ARBA" id="ARBA00023242"/>
    </source>
</evidence>
<dbReference type="GO" id="GO:0005634">
    <property type="term" value="C:nucleus"/>
    <property type="evidence" value="ECO:0007669"/>
    <property type="project" value="UniProtKB-SubCell"/>
</dbReference>
<dbReference type="Proteomes" id="UP000436088">
    <property type="component" value="Unassembled WGS sequence"/>
</dbReference>
<organism evidence="6 7">
    <name type="scientific">Hibiscus syriacus</name>
    <name type="common">Rose of Sharon</name>
    <dbReference type="NCBI Taxonomy" id="106335"/>
    <lineage>
        <taxon>Eukaryota</taxon>
        <taxon>Viridiplantae</taxon>
        <taxon>Streptophyta</taxon>
        <taxon>Embryophyta</taxon>
        <taxon>Tracheophyta</taxon>
        <taxon>Spermatophyta</taxon>
        <taxon>Magnoliopsida</taxon>
        <taxon>eudicotyledons</taxon>
        <taxon>Gunneridae</taxon>
        <taxon>Pentapetalae</taxon>
        <taxon>rosids</taxon>
        <taxon>malvids</taxon>
        <taxon>Malvales</taxon>
        <taxon>Malvaceae</taxon>
        <taxon>Malvoideae</taxon>
        <taxon>Hibiscus</taxon>
    </lineage>
</organism>
<dbReference type="AlphaFoldDB" id="A0A6A3BHJ8"/>